<comment type="similarity">
    <text evidence="6">Belongs to the peptidase M48 family.</text>
</comment>
<evidence type="ECO:0000256" key="3">
    <source>
        <dbReference type="ARBA" id="ARBA00022801"/>
    </source>
</evidence>
<keyword evidence="1 6" id="KW-0645">Protease</keyword>
<evidence type="ECO:0000256" key="4">
    <source>
        <dbReference type="ARBA" id="ARBA00022833"/>
    </source>
</evidence>
<dbReference type="PANTHER" id="PTHR22726">
    <property type="entry name" value="METALLOENDOPEPTIDASE OMA1"/>
    <property type="match status" value="1"/>
</dbReference>
<dbReference type="GO" id="GO:0004222">
    <property type="term" value="F:metalloendopeptidase activity"/>
    <property type="evidence" value="ECO:0007669"/>
    <property type="project" value="InterPro"/>
</dbReference>
<dbReference type="PANTHER" id="PTHR22726:SF1">
    <property type="entry name" value="METALLOENDOPEPTIDASE OMA1, MITOCHONDRIAL"/>
    <property type="match status" value="1"/>
</dbReference>
<comment type="caution">
    <text evidence="8">The sequence shown here is derived from an EMBL/GenBank/DDBJ whole genome shotgun (WGS) entry which is preliminary data.</text>
</comment>
<organism evidence="8 9">
    <name type="scientific">Anaerovibrio slackiae</name>
    <dbReference type="NCBI Taxonomy" id="2652309"/>
    <lineage>
        <taxon>Bacteria</taxon>
        <taxon>Bacillati</taxon>
        <taxon>Bacillota</taxon>
        <taxon>Negativicutes</taxon>
        <taxon>Selenomonadales</taxon>
        <taxon>Selenomonadaceae</taxon>
        <taxon>Anaerovibrio</taxon>
    </lineage>
</organism>
<dbReference type="InterPro" id="IPR001915">
    <property type="entry name" value="Peptidase_M48"/>
</dbReference>
<dbReference type="Proteomes" id="UP000433181">
    <property type="component" value="Unassembled WGS sequence"/>
</dbReference>
<evidence type="ECO:0000313" key="8">
    <source>
        <dbReference type="EMBL" id="MSU08624.1"/>
    </source>
</evidence>
<evidence type="ECO:0000259" key="7">
    <source>
        <dbReference type="Pfam" id="PF01435"/>
    </source>
</evidence>
<evidence type="ECO:0000256" key="6">
    <source>
        <dbReference type="RuleBase" id="RU003983"/>
    </source>
</evidence>
<dbReference type="GO" id="GO:0046872">
    <property type="term" value="F:metal ion binding"/>
    <property type="evidence" value="ECO:0007669"/>
    <property type="project" value="UniProtKB-KW"/>
</dbReference>
<dbReference type="AlphaFoldDB" id="A0A6I2UGH9"/>
<keyword evidence="4 6" id="KW-0862">Zinc</keyword>
<dbReference type="Pfam" id="PF01435">
    <property type="entry name" value="Peptidase_M48"/>
    <property type="match status" value="1"/>
</dbReference>
<dbReference type="GO" id="GO:0016020">
    <property type="term" value="C:membrane"/>
    <property type="evidence" value="ECO:0007669"/>
    <property type="project" value="TreeGrafter"/>
</dbReference>
<feature type="domain" description="Peptidase M48" evidence="7">
    <location>
        <begin position="100"/>
        <end position="250"/>
    </location>
</feature>
<gene>
    <name evidence="8" type="ORF">FYJ84_06455</name>
</gene>
<evidence type="ECO:0000313" key="9">
    <source>
        <dbReference type="Proteomes" id="UP000433181"/>
    </source>
</evidence>
<sequence>MRGMILLNRVLAGLIICVFLLPVAYCRAGEREEAAIRYFTAEPAGRYYMYSFLREKLKGEEALPEEEDRVRRLLEKLITAAISVHEISGNGESWQGDSEPWVLVTPNEKFNAYALPGGIFVVNRGVLNILSDDELAVILAHELGHQVLGHPVAAMKRSPLACRYLRRAAKELAKELAAEGQAGDAEPENTELARKSVEAFWEAVQLSHVLKREEREADEWAAQLIATSGFDVYAAVNLWPWLEELYGPVPNASNHLSYKERSKIYEAAGRYVEQ</sequence>
<comment type="cofactor">
    <cofactor evidence="6">
        <name>Zn(2+)</name>
        <dbReference type="ChEBI" id="CHEBI:29105"/>
    </cofactor>
    <text evidence="6">Binds 1 zinc ion per subunit.</text>
</comment>
<accession>A0A6I2UGH9</accession>
<evidence type="ECO:0000256" key="2">
    <source>
        <dbReference type="ARBA" id="ARBA00022723"/>
    </source>
</evidence>
<dbReference type="Gene3D" id="3.30.2010.10">
    <property type="entry name" value="Metalloproteases ('zincins'), catalytic domain"/>
    <property type="match status" value="1"/>
</dbReference>
<dbReference type="GO" id="GO:0051603">
    <property type="term" value="P:proteolysis involved in protein catabolic process"/>
    <property type="evidence" value="ECO:0007669"/>
    <property type="project" value="TreeGrafter"/>
</dbReference>
<evidence type="ECO:0000256" key="5">
    <source>
        <dbReference type="ARBA" id="ARBA00023049"/>
    </source>
</evidence>
<keyword evidence="2" id="KW-0479">Metal-binding</keyword>
<keyword evidence="5 6" id="KW-0482">Metalloprotease</keyword>
<reference evidence="8 9" key="1">
    <citation type="submission" date="2019-08" db="EMBL/GenBank/DDBJ databases">
        <title>In-depth cultivation of the pig gut microbiome towards novel bacterial diversity and tailored functional studies.</title>
        <authorList>
            <person name="Wylensek D."/>
            <person name="Hitch T.C.A."/>
            <person name="Clavel T."/>
        </authorList>
    </citation>
    <scope>NUCLEOTIDE SEQUENCE [LARGE SCALE GENOMIC DNA]</scope>
    <source>
        <strain evidence="8 9">WCA-693-APC-5D-A</strain>
    </source>
</reference>
<proteinExistence type="inferred from homology"/>
<dbReference type="InterPro" id="IPR051156">
    <property type="entry name" value="Mito/Outer_Membr_Metalloprot"/>
</dbReference>
<keyword evidence="9" id="KW-1185">Reference proteome</keyword>
<dbReference type="RefSeq" id="WP_154406787.1">
    <property type="nucleotide sequence ID" value="NZ_VUNR01000010.1"/>
</dbReference>
<dbReference type="GeneID" id="96778555"/>
<keyword evidence="3 6" id="KW-0378">Hydrolase</keyword>
<protein>
    <submittedName>
        <fullName evidence="8">M48 family metalloprotease</fullName>
    </submittedName>
</protein>
<evidence type="ECO:0000256" key="1">
    <source>
        <dbReference type="ARBA" id="ARBA00022670"/>
    </source>
</evidence>
<dbReference type="EMBL" id="VUNR01000010">
    <property type="protein sequence ID" value="MSU08624.1"/>
    <property type="molecule type" value="Genomic_DNA"/>
</dbReference>
<name>A0A6I2UGH9_9FIRM</name>